<comment type="caution">
    <text evidence="2">The sequence shown here is derived from an EMBL/GenBank/DDBJ whole genome shotgun (WGS) entry which is preliminary data.</text>
</comment>
<evidence type="ECO:0000313" key="3">
    <source>
        <dbReference type="Proteomes" id="UP001152649"/>
    </source>
</evidence>
<sequence>MYRPPIHLNDQRGRRAREDQPTVIGVGEERELGRRRVVWLRIATVPRRLGRGQGNLPRGHLFPHRPADHGRRLGRLRGPAPASVHRASATRVAGARPPALGRLAGRPVAASRRVTAQEAQGAFFPPVLTEGIGHFVRVGPPRALLPGRRRHLPPQALDDQGPVPSAHRVVVMLIRGRGEVGEEEQRPPAPELVRQAHVPAPGAQPLGETGGQRRLDPGRDQLRLHQKATDLRRVADARDLLVDEFHEEAQEQPRADVVDRDLGVETVQQPDDRVQHGTRGARGRGLCDRVEEGVGVGGPVPDDRLHLGAEVPGAPIVAQLVDQPVLALASAGRGLPRRAGVPVVAQAIELVQLGRELFGPVSICEPPLRESVSACPGTSTRTSSSSISFSMSSCLLSMAARARMLSQISPKAMVLLGGRREEGGENSIERGADATFLDSGRTRSTRVTTWDTSVVVGDDSPTRAPSEAGPTVSWAQLGGRPGPVSMSAVVGALWAVETLPTDTA</sequence>
<dbReference type="OrthoDB" id="4364680at2759"/>
<name>A0A9W4NTU8_9EURO</name>
<feature type="region of interest" description="Disordered" evidence="1">
    <location>
        <begin position="1"/>
        <end position="20"/>
    </location>
</feature>
<dbReference type="EMBL" id="CAJVPG010000440">
    <property type="protein sequence ID" value="CAG8420020.1"/>
    <property type="molecule type" value="Genomic_DNA"/>
</dbReference>
<proteinExistence type="predicted"/>
<organism evidence="2 3">
    <name type="scientific">Penicillium salamii</name>
    <dbReference type="NCBI Taxonomy" id="1612424"/>
    <lineage>
        <taxon>Eukaryota</taxon>
        <taxon>Fungi</taxon>
        <taxon>Dikarya</taxon>
        <taxon>Ascomycota</taxon>
        <taxon>Pezizomycotina</taxon>
        <taxon>Eurotiomycetes</taxon>
        <taxon>Eurotiomycetidae</taxon>
        <taxon>Eurotiales</taxon>
        <taxon>Aspergillaceae</taxon>
        <taxon>Penicillium</taxon>
    </lineage>
</organism>
<dbReference type="AlphaFoldDB" id="A0A9W4NTU8"/>
<evidence type="ECO:0000313" key="2">
    <source>
        <dbReference type="EMBL" id="CAG8420020.1"/>
    </source>
</evidence>
<feature type="region of interest" description="Disordered" evidence="1">
    <location>
        <begin position="197"/>
        <end position="219"/>
    </location>
</feature>
<gene>
    <name evidence="2" type="ORF">PSALAMII_LOCUS9766</name>
</gene>
<accession>A0A9W4NTU8</accession>
<evidence type="ECO:0000256" key="1">
    <source>
        <dbReference type="SAM" id="MobiDB-lite"/>
    </source>
</evidence>
<protein>
    <submittedName>
        <fullName evidence="2">Uncharacterized protein</fullName>
    </submittedName>
</protein>
<feature type="compositionally biased region" description="Basic and acidic residues" evidence="1">
    <location>
        <begin position="9"/>
        <end position="20"/>
    </location>
</feature>
<reference evidence="2" key="1">
    <citation type="submission" date="2021-07" db="EMBL/GenBank/DDBJ databases">
        <authorList>
            <person name="Branca A.L. A."/>
        </authorList>
    </citation>
    <scope>NUCLEOTIDE SEQUENCE</scope>
</reference>
<dbReference type="Proteomes" id="UP001152649">
    <property type="component" value="Unassembled WGS sequence"/>
</dbReference>
<keyword evidence="3" id="KW-1185">Reference proteome</keyword>